<accession>A0ABU7SJ99</accession>
<feature type="compositionally biased region" description="Basic and acidic residues" evidence="7">
    <location>
        <begin position="83"/>
        <end position="100"/>
    </location>
</feature>
<feature type="region of interest" description="Disordered" evidence="7">
    <location>
        <begin position="72"/>
        <end position="100"/>
    </location>
</feature>
<dbReference type="PANTHER" id="PTHR43466:SF1">
    <property type="entry name" value="2-OXO-4-HYDROXY-4-CARBOXY-5-UREIDOIMIDAZOLINE DECARBOXYLASE-RELATED"/>
    <property type="match status" value="1"/>
</dbReference>
<reference evidence="9 10" key="1">
    <citation type="submission" date="2024-01" db="EMBL/GenBank/DDBJ databases">
        <title>Genome insights into Plantactinospora veratri sp. nov.</title>
        <authorList>
            <person name="Wang L."/>
        </authorList>
    </citation>
    <scope>NUCLEOTIDE SEQUENCE [LARGE SCALE GENOMIC DNA]</scope>
    <source>
        <strain evidence="9 10">NEAU-FHS4</strain>
    </source>
</reference>
<dbReference type="NCBIfam" id="TIGR03180">
    <property type="entry name" value="UraD_2"/>
    <property type="match status" value="1"/>
</dbReference>
<evidence type="ECO:0000256" key="7">
    <source>
        <dbReference type="SAM" id="MobiDB-lite"/>
    </source>
</evidence>
<keyword evidence="10" id="KW-1185">Reference proteome</keyword>
<protein>
    <recommendedName>
        <fullName evidence="3">2-oxo-4-hydroxy-4-carboxy-5-ureidoimidazoline decarboxylase</fullName>
        <ecNumber evidence="3">4.1.1.97</ecNumber>
    </recommendedName>
</protein>
<dbReference type="NCBIfam" id="NF010372">
    <property type="entry name" value="PRK13798.1"/>
    <property type="match status" value="1"/>
</dbReference>
<dbReference type="Pfam" id="PF09349">
    <property type="entry name" value="OHCU_decarbox"/>
    <property type="match status" value="1"/>
</dbReference>
<evidence type="ECO:0000256" key="4">
    <source>
        <dbReference type="ARBA" id="ARBA00022631"/>
    </source>
</evidence>
<dbReference type="RefSeq" id="WP_331210287.1">
    <property type="nucleotide sequence ID" value="NZ_JAZGQL010000021.1"/>
</dbReference>
<dbReference type="InterPro" id="IPR017595">
    <property type="entry name" value="OHCU_decarboxylase-2"/>
</dbReference>
<comment type="pathway">
    <text evidence="2">Purine metabolism; urate degradation; (S)-allantoin from urate: step 3/3.</text>
</comment>
<keyword evidence="6 9" id="KW-0456">Lyase</keyword>
<proteinExistence type="predicted"/>
<comment type="caution">
    <text evidence="9">The sequence shown here is derived from an EMBL/GenBank/DDBJ whole genome shotgun (WGS) entry which is preliminary data.</text>
</comment>
<dbReference type="PANTHER" id="PTHR43466">
    <property type="entry name" value="2-OXO-4-HYDROXY-4-CARBOXY-5-UREIDOIMIDAZOLINE DECARBOXYLASE-RELATED"/>
    <property type="match status" value="1"/>
</dbReference>
<evidence type="ECO:0000313" key="10">
    <source>
        <dbReference type="Proteomes" id="UP001339911"/>
    </source>
</evidence>
<evidence type="ECO:0000256" key="1">
    <source>
        <dbReference type="ARBA" id="ARBA00001163"/>
    </source>
</evidence>
<dbReference type="GO" id="GO:0051997">
    <property type="term" value="F:2-oxo-4-hydroxy-4-carboxy-5-ureidoimidazoline decarboxylase activity"/>
    <property type="evidence" value="ECO:0007669"/>
    <property type="project" value="UniProtKB-EC"/>
</dbReference>
<dbReference type="EMBL" id="JAZGQL010000021">
    <property type="protein sequence ID" value="MEE6310051.1"/>
    <property type="molecule type" value="Genomic_DNA"/>
</dbReference>
<gene>
    <name evidence="9" type="primary">uraD</name>
    <name evidence="9" type="ORF">V1634_24765</name>
</gene>
<evidence type="ECO:0000256" key="2">
    <source>
        <dbReference type="ARBA" id="ARBA00004754"/>
    </source>
</evidence>
<organism evidence="9 10">
    <name type="scientific">Plantactinospora veratri</name>
    <dbReference type="NCBI Taxonomy" id="1436122"/>
    <lineage>
        <taxon>Bacteria</taxon>
        <taxon>Bacillati</taxon>
        <taxon>Actinomycetota</taxon>
        <taxon>Actinomycetes</taxon>
        <taxon>Micromonosporales</taxon>
        <taxon>Micromonosporaceae</taxon>
        <taxon>Plantactinospora</taxon>
    </lineage>
</organism>
<evidence type="ECO:0000259" key="8">
    <source>
        <dbReference type="Pfam" id="PF09349"/>
    </source>
</evidence>
<dbReference type="InterPro" id="IPR018020">
    <property type="entry name" value="OHCU_decarboxylase"/>
</dbReference>
<evidence type="ECO:0000256" key="6">
    <source>
        <dbReference type="ARBA" id="ARBA00023239"/>
    </source>
</evidence>
<dbReference type="SUPFAM" id="SSF158694">
    <property type="entry name" value="UraD-Like"/>
    <property type="match status" value="1"/>
</dbReference>
<comment type="catalytic activity">
    <reaction evidence="1">
        <text>5-hydroxy-2-oxo-4-ureido-2,5-dihydro-1H-imidazole-5-carboxylate + H(+) = (S)-allantoin + CO2</text>
        <dbReference type="Rhea" id="RHEA:26301"/>
        <dbReference type="ChEBI" id="CHEBI:15378"/>
        <dbReference type="ChEBI" id="CHEBI:15678"/>
        <dbReference type="ChEBI" id="CHEBI:16526"/>
        <dbReference type="ChEBI" id="CHEBI:58639"/>
        <dbReference type="EC" id="4.1.1.97"/>
    </reaction>
</comment>
<feature type="domain" description="Oxo-4-hydroxy-4-carboxy-5-ureidoimidazoline decarboxylase" evidence="8">
    <location>
        <begin position="12"/>
        <end position="165"/>
    </location>
</feature>
<keyword evidence="5" id="KW-0210">Decarboxylase</keyword>
<evidence type="ECO:0000256" key="3">
    <source>
        <dbReference type="ARBA" id="ARBA00012257"/>
    </source>
</evidence>
<evidence type="ECO:0000313" key="9">
    <source>
        <dbReference type="EMBL" id="MEE6310051.1"/>
    </source>
</evidence>
<evidence type="ECO:0000256" key="5">
    <source>
        <dbReference type="ARBA" id="ARBA00022793"/>
    </source>
</evidence>
<sequence length="169" mass="18711">MATVSTGLDEFNRRSAGQAEQALLACCAVPDWARAVAERRPYPDVAAVVAVADAALRRLTWSEVAQALAAHPRIGERPAGTGRESDWSRREQSGLDGADQHTRAALDRANREYEQRFGHLFLVFADGRTDLELLAAARRRLGNDPGTEREVVRGELRQIALLRLRRLLS</sequence>
<name>A0ABU7SJ99_9ACTN</name>
<keyword evidence="4" id="KW-0659">Purine metabolism</keyword>
<dbReference type="Gene3D" id="1.10.3330.10">
    <property type="entry name" value="Oxo-4-hydroxy-4-carboxy-5-ureidoimidazoline decarboxylase"/>
    <property type="match status" value="1"/>
</dbReference>
<dbReference type="Proteomes" id="UP001339911">
    <property type="component" value="Unassembled WGS sequence"/>
</dbReference>
<dbReference type="EC" id="4.1.1.97" evidence="3"/>
<dbReference type="InterPro" id="IPR036778">
    <property type="entry name" value="OHCU_decarboxylase_sf"/>
</dbReference>